<dbReference type="PROSITE" id="PS01006">
    <property type="entry name" value="FORMATE_NITRITE_TP_2"/>
    <property type="match status" value="1"/>
</dbReference>
<dbReference type="InterPro" id="IPR023271">
    <property type="entry name" value="Aquaporin-like"/>
</dbReference>
<keyword evidence="4 7" id="KW-0472">Membrane</keyword>
<keyword evidence="10" id="KW-1185">Reference proteome</keyword>
<evidence type="ECO:0000256" key="5">
    <source>
        <dbReference type="ARBA" id="ARBA00049660"/>
    </source>
</evidence>
<dbReference type="GO" id="GO:0015499">
    <property type="term" value="F:formate transmembrane transporter activity"/>
    <property type="evidence" value="ECO:0007669"/>
    <property type="project" value="UniProtKB-UniRule"/>
</dbReference>
<dbReference type="KEGG" id="fes:HER31_16040"/>
<dbReference type="Gene3D" id="1.20.1080.10">
    <property type="entry name" value="Glycerol uptake facilitator protein"/>
    <property type="match status" value="1"/>
</dbReference>
<dbReference type="EMBL" id="CP051180">
    <property type="protein sequence ID" value="QIZ78272.1"/>
    <property type="molecule type" value="Genomic_DNA"/>
</dbReference>
<dbReference type="PROSITE" id="PS01005">
    <property type="entry name" value="FORMATE_NITRITE_TP_1"/>
    <property type="match status" value="1"/>
</dbReference>
<dbReference type="AlphaFoldDB" id="A0A6H1UKE1"/>
<dbReference type="Gene3D" id="3.10.580.10">
    <property type="entry name" value="CBS-domain"/>
    <property type="match status" value="1"/>
</dbReference>
<keyword evidence="2 7" id="KW-0812">Transmembrane</keyword>
<feature type="transmembrane region" description="Helical" evidence="7">
    <location>
        <begin position="199"/>
        <end position="227"/>
    </location>
</feature>
<feature type="transmembrane region" description="Helical" evidence="7">
    <location>
        <begin position="259"/>
        <end position="278"/>
    </location>
</feature>
<reference evidence="9 10" key="1">
    <citation type="submission" date="2020-04" db="EMBL/GenBank/DDBJ databases">
        <title>Ferrimonas sp. S7 isolated from sea water.</title>
        <authorList>
            <person name="Bae S.S."/>
            <person name="Baek K."/>
        </authorList>
    </citation>
    <scope>NUCLEOTIDE SEQUENCE [LARGE SCALE GENOMIC DNA]</scope>
    <source>
        <strain evidence="9 10">S7</strain>
    </source>
</reference>
<dbReference type="InterPro" id="IPR024002">
    <property type="entry name" value="For/NO2_transpt_CS"/>
</dbReference>
<evidence type="ECO:0000256" key="2">
    <source>
        <dbReference type="ARBA" id="ARBA00022692"/>
    </source>
</evidence>
<feature type="transmembrane region" description="Helical" evidence="7">
    <location>
        <begin position="37"/>
        <end position="57"/>
    </location>
</feature>
<dbReference type="InterPro" id="IPR046342">
    <property type="entry name" value="CBS_dom_sf"/>
</dbReference>
<evidence type="ECO:0000259" key="8">
    <source>
        <dbReference type="Pfam" id="PF00571"/>
    </source>
</evidence>
<dbReference type="InterPro" id="IPR000644">
    <property type="entry name" value="CBS_dom"/>
</dbReference>
<dbReference type="NCBIfam" id="TIGR00790">
    <property type="entry name" value="fnt"/>
    <property type="match status" value="1"/>
</dbReference>
<dbReference type="InterPro" id="IPR000292">
    <property type="entry name" value="For/NO2_transpt"/>
</dbReference>
<dbReference type="RefSeq" id="WP_168662077.1">
    <property type="nucleotide sequence ID" value="NZ_CP051180.1"/>
</dbReference>
<evidence type="ECO:0000313" key="10">
    <source>
        <dbReference type="Proteomes" id="UP000501602"/>
    </source>
</evidence>
<dbReference type="GO" id="GO:0005886">
    <property type="term" value="C:plasma membrane"/>
    <property type="evidence" value="ECO:0007669"/>
    <property type="project" value="UniProtKB-UniRule"/>
</dbReference>
<name>A0A6H1UKE1_9GAMM</name>
<comment type="subcellular location">
    <subcellularLocation>
        <location evidence="1">Membrane</location>
        <topology evidence="1">Multi-pass membrane protein</topology>
    </subcellularLocation>
</comment>
<evidence type="ECO:0000256" key="1">
    <source>
        <dbReference type="ARBA" id="ARBA00004141"/>
    </source>
</evidence>
<sequence length="478" mass="51647">MSIPALGKPEPSQFSPPQMMEQAEIFAMSKTSKPTGVAMGLAIMAGIFISLAFVFYTTVTTGNASLGWGLNRLIGGLAFSLGLILIVVCGGELFTSTVLSLINRVNGQISTSKLVSTWAKVFVGNFIGAAFLVALVMGAQLYANGAGQWGLNALNIAQHKLHHSPLQAFSLGVLCNMLVCLAIWMTFSTKNIGTKAMLMMMPVALFVSSGFEHCIANLFMVPLGIAIQSTAGPEFWLTLGVDSSVYADLTWGHFIVNNLIPVTIGNIVGGAVVVGLGYRTIFRTLPKATATSTATVIDFSQKFRAFALPLGQRRISDIMDAKPLLLRGDQTVAAACAELQRLQLEGAVVVDANLAVIGYFSHHDVMVDLWRNNYQRRDEGRLVQHVMSTEVTSINGNEMVLTVAEQICIAPQQLYPVNQQGALINPNGNKQAPHLSQYQDYPVVVNQQVVGRISRLHIASVMQTLFENNETQRSLESA</sequence>
<dbReference type="InterPro" id="IPR023999">
    <property type="entry name" value="Formate_transptr_FocA"/>
</dbReference>
<dbReference type="Pfam" id="PF01226">
    <property type="entry name" value="Form_Nir_trans"/>
    <property type="match status" value="1"/>
</dbReference>
<accession>A0A6H1UKE1</accession>
<feature type="transmembrane region" description="Helical" evidence="7">
    <location>
        <begin position="168"/>
        <end position="187"/>
    </location>
</feature>
<evidence type="ECO:0000256" key="7">
    <source>
        <dbReference type="SAM" id="Phobius"/>
    </source>
</evidence>
<keyword evidence="3 7" id="KW-1133">Transmembrane helix</keyword>
<gene>
    <name evidence="9" type="primary">focA</name>
    <name evidence="9" type="ORF">HER31_16040</name>
</gene>
<dbReference type="PANTHER" id="PTHR30520">
    <property type="entry name" value="FORMATE TRANSPORTER-RELATED"/>
    <property type="match status" value="1"/>
</dbReference>
<comment type="similarity">
    <text evidence="5">Belongs to the FNT transporter (TC 1.A.16) family.</text>
</comment>
<evidence type="ECO:0000313" key="9">
    <source>
        <dbReference type="EMBL" id="QIZ78272.1"/>
    </source>
</evidence>
<feature type="transmembrane region" description="Helical" evidence="7">
    <location>
        <begin position="77"/>
        <end position="102"/>
    </location>
</feature>
<proteinExistence type="inferred from homology"/>
<evidence type="ECO:0000256" key="4">
    <source>
        <dbReference type="ARBA" id="ARBA00023136"/>
    </source>
</evidence>
<organism evidence="9 10">
    <name type="scientific">Ferrimonas lipolytica</name>
    <dbReference type="NCBI Taxonomy" id="2724191"/>
    <lineage>
        <taxon>Bacteria</taxon>
        <taxon>Pseudomonadati</taxon>
        <taxon>Pseudomonadota</taxon>
        <taxon>Gammaproteobacteria</taxon>
        <taxon>Alteromonadales</taxon>
        <taxon>Ferrimonadaceae</taxon>
        <taxon>Ferrimonas</taxon>
    </lineage>
</organism>
<dbReference type="NCBIfam" id="TIGR04060">
    <property type="entry name" value="formate_focA"/>
    <property type="match status" value="1"/>
</dbReference>
<dbReference type="Proteomes" id="UP000501602">
    <property type="component" value="Chromosome"/>
</dbReference>
<feature type="transmembrane region" description="Helical" evidence="7">
    <location>
        <begin position="122"/>
        <end position="143"/>
    </location>
</feature>
<dbReference type="Pfam" id="PF00571">
    <property type="entry name" value="CBS"/>
    <property type="match status" value="1"/>
</dbReference>
<evidence type="ECO:0000256" key="6">
    <source>
        <dbReference type="NCBIfam" id="TIGR04060"/>
    </source>
</evidence>
<feature type="domain" description="CBS" evidence="8">
    <location>
        <begin position="315"/>
        <end position="366"/>
    </location>
</feature>
<dbReference type="PANTHER" id="PTHR30520:SF6">
    <property type="entry name" value="FORMATE_NITRATE FAMILY TRANSPORTER (EUROFUNG)"/>
    <property type="match status" value="1"/>
</dbReference>
<evidence type="ECO:0000256" key="3">
    <source>
        <dbReference type="ARBA" id="ARBA00022989"/>
    </source>
</evidence>
<dbReference type="SUPFAM" id="SSF54631">
    <property type="entry name" value="CBS-domain pair"/>
    <property type="match status" value="1"/>
</dbReference>
<protein>
    <recommendedName>
        <fullName evidence="6">Formate transporter FocA</fullName>
    </recommendedName>
</protein>